<evidence type="ECO:0000259" key="2">
    <source>
        <dbReference type="Pfam" id="PF00248"/>
    </source>
</evidence>
<dbReference type="InterPro" id="IPR036812">
    <property type="entry name" value="NAD(P)_OxRdtase_dom_sf"/>
</dbReference>
<sequence length="356" mass="37292">MGDTDFDPDLDTDTDTGGDTGGGIASRLGLGLAAIGRPAYITVGRDSDLGSADDRSIDAMQDRAHRLLEEAWLLGVRYFDAARSYGHAERFLGSWLAEHPARRDALTIGSKWGYEYVGDWRLDADVQERKDHGLRMLEQQWPETLEALGGAPDVYLIHSLTPESPALDDPALLDRLREIAASGVRVGFSTSGPEQAAVIDRVLALADSPFTAVQSTWNLLEPSAGPALARANDARWLVVVKEVLANGRLTARGAEVAQSAGLPAGGTGGGVAARGAEVAAAALAAASGQPLAGLAIGAAVAHPWADIVLSGAVTGEQLRENLAARPPGVDLDEDALAALAEPPGQYWAARSARPWT</sequence>
<accession>A0A3E0WA75</accession>
<evidence type="ECO:0000313" key="3">
    <source>
        <dbReference type="EMBL" id="RFA25272.1"/>
    </source>
</evidence>
<protein>
    <submittedName>
        <fullName evidence="3">Aldo/keto reductase</fullName>
    </submittedName>
</protein>
<dbReference type="AlphaFoldDB" id="A0A3E0WA75"/>
<dbReference type="Proteomes" id="UP000257080">
    <property type="component" value="Unassembled WGS sequence"/>
</dbReference>
<dbReference type="Gene3D" id="3.20.20.100">
    <property type="entry name" value="NADP-dependent oxidoreductase domain"/>
    <property type="match status" value="1"/>
</dbReference>
<dbReference type="InterPro" id="IPR023210">
    <property type="entry name" value="NADP_OxRdtase_dom"/>
</dbReference>
<gene>
    <name evidence="3" type="ORF">B7R25_14620</name>
</gene>
<evidence type="ECO:0000256" key="1">
    <source>
        <dbReference type="SAM" id="MobiDB-lite"/>
    </source>
</evidence>
<feature type="compositionally biased region" description="Acidic residues" evidence="1">
    <location>
        <begin position="1"/>
        <end position="16"/>
    </location>
</feature>
<dbReference type="RefSeq" id="WP_116419709.1">
    <property type="nucleotide sequence ID" value="NZ_NBXC01000030.1"/>
</dbReference>
<dbReference type="PANTHER" id="PTHR43312:SF1">
    <property type="entry name" value="NADP-DEPENDENT OXIDOREDUCTASE DOMAIN-CONTAINING PROTEIN"/>
    <property type="match status" value="1"/>
</dbReference>
<name>A0A3E0WA75_9MICO</name>
<dbReference type="PANTHER" id="PTHR43312">
    <property type="entry name" value="D-THREO-ALDOSE 1-DEHYDROGENASE"/>
    <property type="match status" value="1"/>
</dbReference>
<dbReference type="OrthoDB" id="9768851at2"/>
<dbReference type="Pfam" id="PF00248">
    <property type="entry name" value="Aldo_ket_red"/>
    <property type="match status" value="1"/>
</dbReference>
<comment type="caution">
    <text evidence="3">The sequence shown here is derived from an EMBL/GenBank/DDBJ whole genome shotgun (WGS) entry which is preliminary data.</text>
</comment>
<reference evidence="3 4" key="1">
    <citation type="submission" date="2017-04" db="EMBL/GenBank/DDBJ databases">
        <title>Comparative genome analysis of Subtercola boreus.</title>
        <authorList>
            <person name="Cho Y.-J."/>
            <person name="Cho A."/>
            <person name="Kim O.-S."/>
            <person name="Lee J.-I."/>
        </authorList>
    </citation>
    <scope>NUCLEOTIDE SEQUENCE [LARGE SCALE GENOMIC DNA]</scope>
    <source>
        <strain evidence="3 4">P28004</strain>
    </source>
</reference>
<feature type="region of interest" description="Disordered" evidence="1">
    <location>
        <begin position="1"/>
        <end position="20"/>
    </location>
</feature>
<evidence type="ECO:0000313" key="4">
    <source>
        <dbReference type="Proteomes" id="UP000257080"/>
    </source>
</evidence>
<dbReference type="SUPFAM" id="SSF51430">
    <property type="entry name" value="NAD(P)-linked oxidoreductase"/>
    <property type="match status" value="1"/>
</dbReference>
<proteinExistence type="predicted"/>
<dbReference type="EMBL" id="NBXE01000034">
    <property type="protein sequence ID" value="RFA25272.1"/>
    <property type="molecule type" value="Genomic_DNA"/>
</dbReference>
<organism evidence="3 4">
    <name type="scientific">Subtercola boreus</name>
    <dbReference type="NCBI Taxonomy" id="120213"/>
    <lineage>
        <taxon>Bacteria</taxon>
        <taxon>Bacillati</taxon>
        <taxon>Actinomycetota</taxon>
        <taxon>Actinomycetes</taxon>
        <taxon>Micrococcales</taxon>
        <taxon>Microbacteriaceae</taxon>
        <taxon>Subtercola</taxon>
    </lineage>
</organism>
<dbReference type="InterPro" id="IPR053135">
    <property type="entry name" value="AKR2_Oxidoreductase"/>
</dbReference>
<feature type="domain" description="NADP-dependent oxidoreductase" evidence="2">
    <location>
        <begin position="62"/>
        <end position="325"/>
    </location>
</feature>